<dbReference type="GO" id="GO:0003824">
    <property type="term" value="F:catalytic activity"/>
    <property type="evidence" value="ECO:0007669"/>
    <property type="project" value="InterPro"/>
</dbReference>
<dbReference type="FunFam" id="3.40.50.12780:FF:000013">
    <property type="entry name" value="Long-chain-fatty-acid--AMP ligase FadD32"/>
    <property type="match status" value="1"/>
</dbReference>
<dbReference type="InterPro" id="IPR023213">
    <property type="entry name" value="CAT-like_dom_sf"/>
</dbReference>
<dbReference type="NCBIfam" id="TIGR01720">
    <property type="entry name" value="NRPS-para261"/>
    <property type="match status" value="1"/>
</dbReference>
<dbReference type="CDD" id="cd19534">
    <property type="entry name" value="E_NRPS"/>
    <property type="match status" value="1"/>
</dbReference>
<evidence type="ECO:0000256" key="3">
    <source>
        <dbReference type="ARBA" id="ARBA00022450"/>
    </source>
</evidence>
<dbReference type="Gene3D" id="3.30.559.10">
    <property type="entry name" value="Chloramphenicol acetyltransferase-like domain"/>
    <property type="match status" value="3"/>
</dbReference>
<dbReference type="InterPro" id="IPR020806">
    <property type="entry name" value="PKS_PP-bd"/>
</dbReference>
<dbReference type="InterPro" id="IPR029058">
    <property type="entry name" value="AB_hydrolase_fold"/>
</dbReference>
<dbReference type="GO" id="GO:0006631">
    <property type="term" value="P:fatty acid metabolic process"/>
    <property type="evidence" value="ECO:0007669"/>
    <property type="project" value="UniProtKB-KW"/>
</dbReference>
<dbReference type="STRING" id="399739.Pmen_2870"/>
<comment type="similarity">
    <text evidence="2">Belongs to the ATP-dependent AMP-binding enzyme family.</text>
</comment>
<evidence type="ECO:0000256" key="4">
    <source>
        <dbReference type="ARBA" id="ARBA00022553"/>
    </source>
</evidence>
<dbReference type="Pfam" id="PF00668">
    <property type="entry name" value="Condensation"/>
    <property type="match status" value="3"/>
</dbReference>
<dbReference type="Pfam" id="PF13193">
    <property type="entry name" value="AMP-binding_C"/>
    <property type="match status" value="1"/>
</dbReference>
<dbReference type="NCBIfam" id="TIGR01733">
    <property type="entry name" value="AA-adenyl-dom"/>
    <property type="match status" value="2"/>
</dbReference>
<dbReference type="InterPro" id="IPR000873">
    <property type="entry name" value="AMP-dep_synth/lig_dom"/>
</dbReference>
<comment type="cofactor">
    <cofactor evidence="1">
        <name>pantetheine 4'-phosphate</name>
        <dbReference type="ChEBI" id="CHEBI:47942"/>
    </cofactor>
</comment>
<sequence>MQARVFTGDEMRSMVDQAQHFADILDYHAERVPGRVAIRHIVADQGEPLLTTYAELREQALAVAGLLQRLGCQAGERCVLMLPSGADYAAAFFGCLYAGVIAVPAFPPENNRQMHIERLTGILLDAQPMVVLAPREVIRRCQVDLQPLLAPEAQMIAIEDVDARDRAGYQPRLISSDTLAFLQYTSGSTRAPKGVMVSHANLLANERSMSRGFSASREESWVSWLPLYHDMGLMAGLLLPILHGGTLTLMAPNFFLARPARWLQAISQYGGTFSGGPDFAYRLCAERVPQSSLEALDLSSWRLAFSGSEPIRLDTLQAFSQRFAAAGFSARALAPSYGLAEATLYVCVDAAEREPQVETFASTTAGQADSRLPACGWSDAEHPLRIVEPQTLQVLGDDQVGEIWIAGPSIAQGYWRNPEATAEAFVERDGQRWLRTGDLGVVRERQLFIAGRLKDLIILNGQNHYPQDIEQALEQDIELLRQGRIAAFAVTDEQGIEGVGLALEISRNVRKLISAEMICQRIADGMGERFQLAPQLILLLEPGTLPRTTSGKLQRSACRSGWQSGSLATFAQWYKGRLRGADVASHAPQAGAVLPQVLQAWQEVLDCTDLEEGDHFFARGGDSVGVMQVLARLNAELGLELQADSLFERPRLGDFSAWVAAQPRTARQVPPLQAEVRDAQCAQSYAQQRLWFLERLQGDASAYRLGGELRFQGRLDEAALQRSFDDLVSRHESLRTRFAAGEEDGVPLQRIDPPFTVDLVHFDLRGEADGEAALARLREERMNLPLDLQQGPLWHLALVRVSEDDQRLLLVMHHIICDGWSIQVLIREFAELYAAHVLGQAPNLPALPVQYADYAIWQRRWLQAGEGARQLDYWKQQLGDEQPLLQLPADHPRPARQSHRGARHAIRLDEALSQRLRAHAADQGVTLFMLLLAAFKVQLQRYSGQRDIRVGVPSAGRVCRETEALIGFFVNTQVLRSEFGGEHRFADVVAQVRAAALGAQDHQLLPFEQLVDALAPQRSLSHNPLFQVKFTQQFALAQDLALPGVTLSASQLDEQAAHFDLGLDITDLPEGIEAAFTYAQDLFEAPRIAGFAADFEHLLEQLLAQPQAPLASLQLAAQPAQVAGVERKFAAATVLNLWQPQVHGEAVALMHDGVPYSFAALEAQANQLAQHLLALGVAPEQRVGLCLQRSPAFVIGLLAALKVGAAFVPLDPAWPAQRQAFVLADSACVVLLCESASPQSFAGPQLDCSADAPWRQQTSAAPSVPVHPQQAAYLIYTSGTTGQPKGAVISHAALADYVQGLLEQLALAPEASMAMVSTVAADLGHTVLFGALLSGRTLHLLSAETVADADSLADYLSTQQVGILKIVPTHLAGLLQAGAGERAIPAHALIFGGEALPAELVKEVKRLRPQCRVINHYGPSEATVGVLTHEVTDAELAALSGVVPIGRPLPNVRALVLDAALTPLPQGAVGELYLGGPGLARGYLDRPGLTAASFLPDPFAKGERLYRTGDRARLLADGRIEFLGRGDDQVKVRGYRVALGEIVAQLRGLAGVADAHVQLDERGQLLAYVVAPESSLDPAQVQAQLAERLPDYMLPSHVLLLERFLLTANGKLDRQALPQPQAAEQGFEAPHEGVEAQLAALWQQVLKVERVGRHDNFFALGGDSILSLQIIARARRQGIRLTPKQLFEKQSIAELAQVAVVAETPAASVSASAEVTHAFALTPIQARFFAQPPARIGHWNQSLLLAADEPLDARALAEAMAAVVRHHASLRLSFQQDAQGNWQQRYRDAQPAQELLWVCQVAAADDLPALCDEAQRSLDIERGPLLRGVLAQLPDGRNRLLLAVHHLAVDGVSWRVLLEDLQQAYTQRLAGQAISLAAVATSFQQWSAHLQTLASSPQLATQLEYWQGFSAAEACLPCERPEGSAKVADAGQLQLQLDAAITARLLGEVPAAYRTQINDVLLAALAQALWQWSGRRRTVISLEGHGREGDQLDLSRTLGWFTSLYPVALQAGDDLGTTLKQVKEGLRQVPDKGIGYGVLKYLAKAPLQELTGQGLTFNYLGRFDDQAGARWRLADEASGAPRDGSGPLANALAIDGQVRGGCLQLMLTYSRARFETSSVERLLDLYEQALRQLIEHCCAPGAGGLTPSDFPLATLGQAQLDALPYAPQQIEDLFPLAPMQQGILLHSQLEQGSGIYLMQDQYAVASALDVDAFTHAWQQVVQRHPALRTAFCNLEGTPHQLVLRQVPSPVQFLDFSELPRDEAEARLQAILREERQRGFDFTQAPLLRLRLVKFAEADWRIVQSHHHVLIDAWCRGLMLAEFFAQYRARLLGRSLQLPPARPYRDFIAWLARQDEAASRRYWRGELAGFDTVTPLPYRRQQGEAGMHDVSLALDAEQTRALAEQARRHQLTVNTFVQAAWALLLMRYSGRDDVLFGVTVAGRPTELEGIEEALGLFINTLPLRVRVPGAGATGLQLLQALQAQNAGMRQHEQLSLAEVQNLADTPRGQPLFDSLFVFENVPLGGEVQEAVETYRITPLANRTHTNYPLTVVLLPGASLTLQLSFDTQQFAVADMQVLVEHFRRLLLQLSEAPQRPLGELRLLDDSERDALCQLGQGEMQPQWYAQSYLARFEAQVEQQGARTVARCQGQTLSYFELNERANRIGHGLIECGVQFDDVVAVYAPRGLPLLSLIIGAFKAGAAYLALDERHPPARSARMLASSAAPVLITLREQLAQVQAMLAELPQPPRVLVYEDMLEHGRRDNPGRYAGPEHLAYLIYTSGSTGEPKGVMVNQRGMLNNQLAKVPYLQLGEADVIAQTAATGFDISVWQLLTAPLFGGALEIIPDAITHDPQALLACVAATGVSVLEAVPAVIDGMLEASAVALPALRWLLPTGEALSHELATRWFARYPQVPMINAYGPAECADDVALYRLDAAPPRRQPIAIGQPTDNNRLYVLSGDLELLPSGVVGELYIGGTGVGRGYAARPGLTAERFVPDPFGAAGERLYRSGDLARWNAGGQLEYVGRVDFQVKIRGQRIELGEIEACLLASAPLRQAVVVAHEGAAGTQLIAYGVAEAGQQVEVQALREALAAQLPAFMVPAQIILLPRLPLNANGKLDRRALPAPQAQVRSVEAPQGELEQHLAQLWRDLLKVEQVGRHDHFFELGGHSLLATRLLALIRETRGVTVPLAQAFEATTVASMASLIRSLESQALNDERLDALDDLMSALEEIQ</sequence>
<dbReference type="Pfam" id="PF00501">
    <property type="entry name" value="AMP-binding"/>
    <property type="match status" value="3"/>
</dbReference>
<dbReference type="CDD" id="cd05931">
    <property type="entry name" value="FAAL"/>
    <property type="match status" value="1"/>
</dbReference>
<dbReference type="FunFam" id="3.30.300.30:FF:000010">
    <property type="entry name" value="Enterobactin synthetase component F"/>
    <property type="match status" value="1"/>
</dbReference>
<dbReference type="GO" id="GO:0072330">
    <property type="term" value="P:monocarboxylic acid biosynthetic process"/>
    <property type="evidence" value="ECO:0007669"/>
    <property type="project" value="UniProtKB-ARBA"/>
</dbReference>
<dbReference type="PANTHER" id="PTHR45398">
    <property type="match status" value="1"/>
</dbReference>
<dbReference type="InterPro" id="IPR006162">
    <property type="entry name" value="Ppantetheine_attach_site"/>
</dbReference>
<feature type="domain" description="Carrier" evidence="7">
    <location>
        <begin position="3133"/>
        <end position="3208"/>
    </location>
</feature>
<dbReference type="FunFam" id="3.40.50.980:FF:000001">
    <property type="entry name" value="Non-ribosomal peptide synthetase"/>
    <property type="match status" value="1"/>
</dbReference>
<dbReference type="InterPro" id="IPR025110">
    <property type="entry name" value="AMP-bd_C"/>
</dbReference>
<evidence type="ECO:0000313" key="8">
    <source>
        <dbReference type="EMBL" id="ABP85625.1"/>
    </source>
</evidence>
<dbReference type="InterPro" id="IPR020845">
    <property type="entry name" value="AMP-binding_CS"/>
</dbReference>
<dbReference type="eggNOG" id="COG1020">
    <property type="taxonomic scope" value="Bacteria"/>
</dbReference>
<evidence type="ECO:0000259" key="7">
    <source>
        <dbReference type="PROSITE" id="PS50075"/>
    </source>
</evidence>
<dbReference type="CDD" id="cd19531">
    <property type="entry name" value="LCL_NRPS-like"/>
    <property type="match status" value="1"/>
</dbReference>
<dbReference type="Gene3D" id="3.40.50.1820">
    <property type="entry name" value="alpha/beta hydrolase"/>
    <property type="match status" value="1"/>
</dbReference>
<dbReference type="FunFam" id="3.30.559.30:FF:000001">
    <property type="entry name" value="Non-ribosomal peptide synthetase"/>
    <property type="match status" value="1"/>
</dbReference>
<dbReference type="Gene3D" id="3.30.559.30">
    <property type="entry name" value="Nonribosomal peptide synthetase, condensation domain"/>
    <property type="match status" value="3"/>
</dbReference>
<feature type="domain" description="Carrier" evidence="7">
    <location>
        <begin position="1629"/>
        <end position="1703"/>
    </location>
</feature>
<accession>A4XWA9</accession>
<keyword evidence="3" id="KW-0596">Phosphopantetheine</keyword>
<dbReference type="InterPro" id="IPR001242">
    <property type="entry name" value="Condensation_dom"/>
</dbReference>
<dbReference type="FunFam" id="2.30.38.10:FF:000001">
    <property type="entry name" value="Non-ribosomal peptide synthetase PvdI"/>
    <property type="match status" value="2"/>
</dbReference>
<dbReference type="EMBL" id="CP000680">
    <property type="protein sequence ID" value="ABP85625.1"/>
    <property type="molecule type" value="Genomic_DNA"/>
</dbReference>
<dbReference type="Gene3D" id="3.40.50.12780">
    <property type="entry name" value="N-terminal domain of ligase-like"/>
    <property type="match status" value="1"/>
</dbReference>
<dbReference type="HOGENOM" id="CLU_000022_11_1_6"/>
<keyword evidence="4" id="KW-0597">Phosphoprotein</keyword>
<reference evidence="8" key="1">
    <citation type="submission" date="2007-04" db="EMBL/GenBank/DDBJ databases">
        <title>Complete sequence of Pseudomonas mendocina ymp.</title>
        <authorList>
            <consortium name="US DOE Joint Genome Institute"/>
            <person name="Copeland A."/>
            <person name="Lucas S."/>
            <person name="Lapidus A."/>
            <person name="Barry K."/>
            <person name="Glavina del Rio T."/>
            <person name="Dalin E."/>
            <person name="Tice H."/>
            <person name="Pitluck S."/>
            <person name="Kiss H."/>
            <person name="Brettin T."/>
            <person name="Detter J.C."/>
            <person name="Bruce D."/>
            <person name="Han C."/>
            <person name="Schmutz J."/>
            <person name="Larimer F."/>
            <person name="Land M."/>
            <person name="Hauser L."/>
            <person name="Kyrpides N."/>
            <person name="Mikhailova N."/>
            <person name="Hersman L."/>
            <person name="Dubois J."/>
            <person name="Maurice P."/>
            <person name="Richardson P."/>
        </authorList>
    </citation>
    <scope>NUCLEOTIDE SEQUENCE [LARGE SCALE GENOMIC DNA]</scope>
    <source>
        <strain evidence="8">Ymp</strain>
    </source>
</reference>
<keyword evidence="5" id="KW-0276">Fatty acid metabolism</keyword>
<dbReference type="PROSITE" id="PS50075">
    <property type="entry name" value="CARRIER"/>
    <property type="match status" value="3"/>
</dbReference>
<dbReference type="CDD" id="cd05930">
    <property type="entry name" value="A_NRPS"/>
    <property type="match status" value="2"/>
</dbReference>
<dbReference type="PANTHER" id="PTHR45398:SF1">
    <property type="entry name" value="ENZYME, PUTATIVE (JCVI)-RELATED"/>
    <property type="match status" value="1"/>
</dbReference>
<dbReference type="Gene3D" id="3.40.50.980">
    <property type="match status" value="4"/>
</dbReference>
<dbReference type="Pfam" id="PF00550">
    <property type="entry name" value="PP-binding"/>
    <property type="match status" value="3"/>
</dbReference>
<keyword evidence="6" id="KW-0443">Lipid metabolism</keyword>
<dbReference type="InterPro" id="IPR042099">
    <property type="entry name" value="ANL_N_sf"/>
</dbReference>
<organism evidence="8">
    <name type="scientific">Ectopseudomonas mendocina (strain ymp)</name>
    <name type="common">Pseudomonas mendocina</name>
    <dbReference type="NCBI Taxonomy" id="399739"/>
    <lineage>
        <taxon>Bacteria</taxon>
        <taxon>Pseudomonadati</taxon>
        <taxon>Pseudomonadota</taxon>
        <taxon>Gammaproteobacteria</taxon>
        <taxon>Pseudomonadales</taxon>
        <taxon>Pseudomonadaceae</taxon>
        <taxon>Ectopseudomonas</taxon>
    </lineage>
</organism>
<dbReference type="InterPro" id="IPR009081">
    <property type="entry name" value="PP-bd_ACP"/>
</dbReference>
<name>A4XWA9_ECTM1</name>
<evidence type="ECO:0000256" key="6">
    <source>
        <dbReference type="ARBA" id="ARBA00023098"/>
    </source>
</evidence>
<dbReference type="NCBIfam" id="NF003417">
    <property type="entry name" value="PRK04813.1"/>
    <property type="match status" value="3"/>
</dbReference>
<dbReference type="Gene3D" id="1.10.1200.10">
    <property type="entry name" value="ACP-like"/>
    <property type="match status" value="2"/>
</dbReference>
<proteinExistence type="inferred from homology"/>
<evidence type="ECO:0000256" key="5">
    <source>
        <dbReference type="ARBA" id="ARBA00022832"/>
    </source>
</evidence>
<dbReference type="SUPFAM" id="SSF47336">
    <property type="entry name" value="ACP-like"/>
    <property type="match status" value="3"/>
</dbReference>
<dbReference type="InterPro" id="IPR045851">
    <property type="entry name" value="AMP-bd_C_sf"/>
</dbReference>
<dbReference type="SUPFAM" id="SSF56801">
    <property type="entry name" value="Acetyl-CoA synthetase-like"/>
    <property type="match status" value="3"/>
</dbReference>
<dbReference type="CDD" id="cd19543">
    <property type="entry name" value="DCL_NRPS"/>
    <property type="match status" value="1"/>
</dbReference>
<evidence type="ECO:0000256" key="2">
    <source>
        <dbReference type="ARBA" id="ARBA00006432"/>
    </source>
</evidence>
<dbReference type="PROSITE" id="PS00455">
    <property type="entry name" value="AMP_BINDING"/>
    <property type="match status" value="2"/>
</dbReference>
<dbReference type="InterPro" id="IPR036736">
    <property type="entry name" value="ACP-like_sf"/>
</dbReference>
<dbReference type="GO" id="GO:0071766">
    <property type="term" value="P:Actinobacterium-type cell wall biogenesis"/>
    <property type="evidence" value="ECO:0007669"/>
    <property type="project" value="UniProtKB-ARBA"/>
</dbReference>
<dbReference type="GO" id="GO:0008610">
    <property type="term" value="P:lipid biosynthetic process"/>
    <property type="evidence" value="ECO:0007669"/>
    <property type="project" value="InterPro"/>
</dbReference>
<dbReference type="FunFam" id="1.10.1200.10:FF:000016">
    <property type="entry name" value="Non-ribosomal peptide synthase"/>
    <property type="match status" value="1"/>
</dbReference>
<gene>
    <name evidence="8" type="ordered locus">Pmen_2870</name>
</gene>
<dbReference type="Gene3D" id="2.30.38.10">
    <property type="entry name" value="Luciferase, Domain 3"/>
    <property type="match status" value="2"/>
</dbReference>
<dbReference type="InterPro" id="IPR040097">
    <property type="entry name" value="FAAL/FAAC"/>
</dbReference>
<dbReference type="InterPro" id="IPR010071">
    <property type="entry name" value="AA_adenyl_dom"/>
</dbReference>
<dbReference type="KEGG" id="pmy:Pmen_2870"/>
<dbReference type="Gene3D" id="3.30.300.30">
    <property type="match status" value="3"/>
</dbReference>
<evidence type="ECO:0000256" key="1">
    <source>
        <dbReference type="ARBA" id="ARBA00001957"/>
    </source>
</evidence>
<feature type="domain" description="Carrier" evidence="7">
    <location>
        <begin position="588"/>
        <end position="663"/>
    </location>
</feature>
<dbReference type="GO" id="GO:0031177">
    <property type="term" value="F:phosphopantetheine binding"/>
    <property type="evidence" value="ECO:0007669"/>
    <property type="project" value="InterPro"/>
</dbReference>
<dbReference type="PROSITE" id="PS00012">
    <property type="entry name" value="PHOSPHOPANTETHEINE"/>
    <property type="match status" value="2"/>
</dbReference>
<dbReference type="FunFam" id="1.10.1200.10:FF:000005">
    <property type="entry name" value="Nonribosomal peptide synthetase 1"/>
    <property type="match status" value="1"/>
</dbReference>
<dbReference type="GO" id="GO:0044550">
    <property type="term" value="P:secondary metabolite biosynthetic process"/>
    <property type="evidence" value="ECO:0007669"/>
    <property type="project" value="UniProtKB-ARBA"/>
</dbReference>
<dbReference type="SUPFAM" id="SSF52777">
    <property type="entry name" value="CoA-dependent acyltransferases"/>
    <property type="match status" value="6"/>
</dbReference>
<dbReference type="SMART" id="SM00823">
    <property type="entry name" value="PKS_PP"/>
    <property type="match status" value="3"/>
</dbReference>
<protein>
    <submittedName>
        <fullName evidence="8">Amino acid adenylation domain protein</fullName>
    </submittedName>
</protein>
<dbReference type="InterPro" id="IPR010060">
    <property type="entry name" value="NRPS_synth"/>
</dbReference>